<feature type="domain" description="Glycoside hydrolase 123 catalytic" evidence="1">
    <location>
        <begin position="250"/>
        <end position="560"/>
    </location>
</feature>
<dbReference type="EMBL" id="JADIMB010000091">
    <property type="protein sequence ID" value="MBO8471394.1"/>
    <property type="molecule type" value="Genomic_DNA"/>
</dbReference>
<dbReference type="Pfam" id="PF22680">
    <property type="entry name" value="Glyco_hydro_123_N_2"/>
    <property type="match status" value="1"/>
</dbReference>
<dbReference type="InterPro" id="IPR025150">
    <property type="entry name" value="GH123_cat"/>
</dbReference>
<gene>
    <name evidence="3" type="ORF">IAB82_06320</name>
</gene>
<evidence type="ECO:0000313" key="3">
    <source>
        <dbReference type="EMBL" id="MBO8471394.1"/>
    </source>
</evidence>
<comment type="caution">
    <text evidence="3">The sequence shown here is derived from an EMBL/GenBank/DDBJ whole genome shotgun (WGS) entry which is preliminary data.</text>
</comment>
<accession>A0A9D9NFE5</accession>
<dbReference type="AlphaFoldDB" id="A0A9D9NFE5"/>
<dbReference type="Pfam" id="PF13320">
    <property type="entry name" value="GH123_cat"/>
    <property type="match status" value="1"/>
</dbReference>
<protein>
    <submittedName>
        <fullName evidence="3">DUF4091 domain-containing protein</fullName>
    </submittedName>
</protein>
<evidence type="ECO:0000259" key="1">
    <source>
        <dbReference type="Pfam" id="PF13320"/>
    </source>
</evidence>
<evidence type="ECO:0000313" key="4">
    <source>
        <dbReference type="Proteomes" id="UP000823603"/>
    </source>
</evidence>
<name>A0A9D9NFE5_9BACT</name>
<feature type="domain" description="Glycoside hydrolase 123 N-terminal" evidence="2">
    <location>
        <begin position="73"/>
        <end position="217"/>
    </location>
</feature>
<evidence type="ECO:0000259" key="2">
    <source>
        <dbReference type="Pfam" id="PF22680"/>
    </source>
</evidence>
<reference evidence="3" key="1">
    <citation type="submission" date="2020-10" db="EMBL/GenBank/DDBJ databases">
        <authorList>
            <person name="Gilroy R."/>
        </authorList>
    </citation>
    <scope>NUCLEOTIDE SEQUENCE</scope>
    <source>
        <strain evidence="3">B2-22910</strain>
    </source>
</reference>
<proteinExistence type="predicted"/>
<dbReference type="InterPro" id="IPR053850">
    <property type="entry name" value="Glyco_hydro_123_N_2"/>
</dbReference>
<dbReference type="Proteomes" id="UP000823603">
    <property type="component" value="Unassembled WGS sequence"/>
</dbReference>
<sequence>MKRILSIGFVIGMLIPVAVTGQDNGMARGQWKTQCGTPTGQERFPVGSYVELPQHEKPSEAQWQEVEGTRVSWGSTDVRYSRTSVPMSKTCRLQGISGWRGEKVYAQAVVWTKDGLERLRYEVSDFKGPGGARIPGESFETGFVRYVMTDQLNKDGRGACGQRPDHTVYDSTMVADCIDHCLEETSLEKMGVQAIWLSCRIPRDAAPGTYRGRLTVKDGERTVGSLELNIRTDSHVLPEPSQWHFHLDLWQNPYAVARYYQVPVWSREHLDAMRPLMERLAAAGQKVITASIMHKPWNGQTHDWFESMVTWIRKVDGSWAFCFDVFDRWVEFMMSCGIDQEIGCYSMVPWNLSFQYYDQATDSMKSVLTAPGEQVYEEMWTSMLEAFSKHLKEKGWFDICTIAMDERPMEVMQKTIAVIKKADPEFKISLAGNYHPEIEDQLYDYCITINENFPEEVLERRRQEGKISTLYTCCSESYPNTFTFSPLAEATWIGLYMAAKNVDGYLRWAYNSWPLEPLLDSRFRTWAGGDTYLVYPGNRTSMRLEKLTEGIQAYEKIRILMEEYTRDGRTKKAGELEKALSSLDIRDLAHEPAWKGVQSVMTLIR</sequence>
<reference evidence="3" key="2">
    <citation type="journal article" date="2021" name="PeerJ">
        <title>Extensive microbial diversity within the chicken gut microbiome revealed by metagenomics and culture.</title>
        <authorList>
            <person name="Gilroy R."/>
            <person name="Ravi A."/>
            <person name="Getino M."/>
            <person name="Pursley I."/>
            <person name="Horton D.L."/>
            <person name="Alikhan N.F."/>
            <person name="Baker D."/>
            <person name="Gharbi K."/>
            <person name="Hall N."/>
            <person name="Watson M."/>
            <person name="Adriaenssens E.M."/>
            <person name="Foster-Nyarko E."/>
            <person name="Jarju S."/>
            <person name="Secka A."/>
            <person name="Antonio M."/>
            <person name="Oren A."/>
            <person name="Chaudhuri R.R."/>
            <person name="La Ragione R."/>
            <person name="Hildebrand F."/>
            <person name="Pallen M.J."/>
        </authorList>
    </citation>
    <scope>NUCLEOTIDE SEQUENCE</scope>
    <source>
        <strain evidence="3">B2-22910</strain>
    </source>
</reference>
<organism evidence="3 4">
    <name type="scientific">Candidatus Cryptobacteroides faecavium</name>
    <dbReference type="NCBI Taxonomy" id="2840762"/>
    <lineage>
        <taxon>Bacteria</taxon>
        <taxon>Pseudomonadati</taxon>
        <taxon>Bacteroidota</taxon>
        <taxon>Bacteroidia</taxon>
        <taxon>Bacteroidales</taxon>
        <taxon>Candidatus Cryptobacteroides</taxon>
    </lineage>
</organism>